<dbReference type="EMBL" id="JAKIXB020000009">
    <property type="protein sequence ID" value="KAL1605784.1"/>
    <property type="molecule type" value="Genomic_DNA"/>
</dbReference>
<evidence type="ECO:0000313" key="3">
    <source>
        <dbReference type="Proteomes" id="UP001521222"/>
    </source>
</evidence>
<feature type="compositionally biased region" description="Polar residues" evidence="1">
    <location>
        <begin position="535"/>
        <end position="552"/>
    </location>
</feature>
<reference evidence="2 3" key="1">
    <citation type="submission" date="2024-02" db="EMBL/GenBank/DDBJ databases">
        <title>De novo assembly and annotation of 12 fungi associated with fruit tree decline syndrome in Ontario, Canada.</title>
        <authorList>
            <person name="Sulman M."/>
            <person name="Ellouze W."/>
            <person name="Ilyukhin E."/>
        </authorList>
    </citation>
    <scope>NUCLEOTIDE SEQUENCE [LARGE SCALE GENOMIC DNA]</scope>
    <source>
        <strain evidence="2 3">M97-236</strain>
    </source>
</reference>
<feature type="compositionally biased region" description="Low complexity" evidence="1">
    <location>
        <begin position="274"/>
        <end position="286"/>
    </location>
</feature>
<feature type="region of interest" description="Disordered" evidence="1">
    <location>
        <begin position="481"/>
        <end position="556"/>
    </location>
</feature>
<protein>
    <submittedName>
        <fullName evidence="2">Uncharacterized protein</fullName>
    </submittedName>
</protein>
<proteinExistence type="predicted"/>
<feature type="compositionally biased region" description="Basic residues" evidence="1">
    <location>
        <begin position="516"/>
        <end position="531"/>
    </location>
</feature>
<feature type="region of interest" description="Disordered" evidence="1">
    <location>
        <begin position="367"/>
        <end position="406"/>
    </location>
</feature>
<evidence type="ECO:0000313" key="2">
    <source>
        <dbReference type="EMBL" id="KAL1605784.1"/>
    </source>
</evidence>
<feature type="compositionally biased region" description="Basic and acidic residues" evidence="1">
    <location>
        <begin position="89"/>
        <end position="98"/>
    </location>
</feature>
<name>A0ABR3RMY8_9PLEO</name>
<feature type="compositionally biased region" description="Polar residues" evidence="1">
    <location>
        <begin position="79"/>
        <end position="88"/>
    </location>
</feature>
<gene>
    <name evidence="2" type="ORF">SLS59_003588</name>
</gene>
<comment type="caution">
    <text evidence="2">The sequence shown here is derived from an EMBL/GenBank/DDBJ whole genome shotgun (WGS) entry which is preliminary data.</text>
</comment>
<feature type="region of interest" description="Disordered" evidence="1">
    <location>
        <begin position="56"/>
        <end position="98"/>
    </location>
</feature>
<sequence>MEPCHRFHQAMFMRNRAHICNYCSTIDEAHYKRHHELVTQLRSIYESCGEVDWTIVPVEPGDPRRGRSSDPPPAIGEPSNRSLTPEETPTSKRERKDAKCLARAVSRAKVVTQEEIRYLDSVLHSVDGVSTGDDAGPANPEEMQLIEEHLRYNANVYNSHSRRKELRKLAKIPEVDVDFDAEMGRVLDTFRITELVKRNLKNRGLQGKELKTFETLIEAFKNAVVEDLVLVKKDMMEIRMRRAGYLRYTNKTAYGIVEGRYTEKDWKTGERITSSSSESSGFTSPSEDLITPQSDIPDTSLLPVRHHTQGPDRRHLQHTHTRVNGDDGLGQKIIEPYHTPLLPLTPNTIPKRPAVLQLKVIENKENRIPAAKTNRGSLRRDVAQQAPPSPPSPTPMAEPPSLFLPTSAAPTTLKVSRPIVRPAWNQVATSSPPATLPTTAAEELYFLNKEMTSLMASQSKMVTEHNIKALSYIGREVKAPAVQAPSDGTTAGLRGPERALTSNDQAEDGHPIVSQKKTKKAQREAKRKAKKVSQPEETSSPTADENSGNEESPASCDETFLSDAITVAAPTATDDMPLHTSISPVRELIDDTQDDAVSTDTVVLAEQAVAPAAPALASSTALPYTTHSRHDHWIRFTRVFLVDQLTVPLLQSFEGCTHGSSCRFEGQEVPDCPFHEPHCPCGDPLRNQCYLMHPGKQLFTSGPYNRAQGKHLLAIYEQHERTKGRVMLIDDDLVSYFMDINNNPVKPDPASMPPRLSREYTEFMAGYDRGPLMKQELEFERLFLRNMAMRHPSSMRILQDIQRQNSGRKNSLALCYCRTEVARDVSAVSLEFKKGSVFCSWVELAAEDVD</sequence>
<organism evidence="2 3">
    <name type="scientific">Nothophoma quercina</name>
    <dbReference type="NCBI Taxonomy" id="749835"/>
    <lineage>
        <taxon>Eukaryota</taxon>
        <taxon>Fungi</taxon>
        <taxon>Dikarya</taxon>
        <taxon>Ascomycota</taxon>
        <taxon>Pezizomycotina</taxon>
        <taxon>Dothideomycetes</taxon>
        <taxon>Pleosporomycetidae</taxon>
        <taxon>Pleosporales</taxon>
        <taxon>Pleosporineae</taxon>
        <taxon>Didymellaceae</taxon>
        <taxon>Nothophoma</taxon>
    </lineage>
</organism>
<accession>A0ABR3RMY8</accession>
<feature type="region of interest" description="Disordered" evidence="1">
    <location>
        <begin position="269"/>
        <end position="329"/>
    </location>
</feature>
<evidence type="ECO:0000256" key="1">
    <source>
        <dbReference type="SAM" id="MobiDB-lite"/>
    </source>
</evidence>
<feature type="compositionally biased region" description="Pro residues" evidence="1">
    <location>
        <begin position="387"/>
        <end position="398"/>
    </location>
</feature>
<keyword evidence="3" id="KW-1185">Reference proteome</keyword>
<dbReference type="Proteomes" id="UP001521222">
    <property type="component" value="Unassembled WGS sequence"/>
</dbReference>